<keyword evidence="7" id="KW-0808">Transferase</keyword>
<dbReference type="EC" id="2.4.1.80" evidence="5"/>
<dbReference type="EnsemblMetazoa" id="CapteT1728">
    <property type="protein sequence ID" value="CapteP1728"/>
    <property type="gene ID" value="CapteG1728"/>
</dbReference>
<evidence type="ECO:0000313" key="14">
    <source>
        <dbReference type="Proteomes" id="UP000014760"/>
    </source>
</evidence>
<evidence type="ECO:0000256" key="11">
    <source>
        <dbReference type="SAM" id="Phobius"/>
    </source>
</evidence>
<proteinExistence type="inferred from homology"/>
<evidence type="ECO:0000256" key="6">
    <source>
        <dbReference type="ARBA" id="ARBA00022676"/>
    </source>
</evidence>
<keyword evidence="9 11" id="KW-1133">Transmembrane helix</keyword>
<dbReference type="GO" id="GO:0006679">
    <property type="term" value="P:glucosylceramide biosynthetic process"/>
    <property type="evidence" value="ECO:0007669"/>
    <property type="project" value="TreeGrafter"/>
</dbReference>
<evidence type="ECO:0000313" key="13">
    <source>
        <dbReference type="EnsemblMetazoa" id="CapteP1728"/>
    </source>
</evidence>
<feature type="transmembrane region" description="Helical" evidence="11">
    <location>
        <begin position="6"/>
        <end position="32"/>
    </location>
</feature>
<dbReference type="SUPFAM" id="SSF53448">
    <property type="entry name" value="Nucleotide-diphospho-sugar transferases"/>
    <property type="match status" value="1"/>
</dbReference>
<dbReference type="UniPathway" id="UPA00222"/>
<evidence type="ECO:0000256" key="8">
    <source>
        <dbReference type="ARBA" id="ARBA00022692"/>
    </source>
</evidence>
<reference evidence="14" key="1">
    <citation type="submission" date="2012-12" db="EMBL/GenBank/DDBJ databases">
        <authorList>
            <person name="Hellsten U."/>
            <person name="Grimwood J."/>
            <person name="Chapman J.A."/>
            <person name="Shapiro H."/>
            <person name="Aerts A."/>
            <person name="Otillar R.P."/>
            <person name="Terry A.Y."/>
            <person name="Boore J.L."/>
            <person name="Simakov O."/>
            <person name="Marletaz F."/>
            <person name="Cho S.-J."/>
            <person name="Edsinger-Gonzales E."/>
            <person name="Havlak P."/>
            <person name="Kuo D.-H."/>
            <person name="Larsson T."/>
            <person name="Lv J."/>
            <person name="Arendt D."/>
            <person name="Savage R."/>
            <person name="Osoegawa K."/>
            <person name="de Jong P."/>
            <person name="Lindberg D.R."/>
            <person name="Seaver E.C."/>
            <person name="Weisblat D.A."/>
            <person name="Putnam N.H."/>
            <person name="Grigoriev I.V."/>
            <person name="Rokhsar D.S."/>
        </authorList>
    </citation>
    <scope>NUCLEOTIDE SEQUENCE</scope>
    <source>
        <strain evidence="14">I ESC-2004</strain>
    </source>
</reference>
<dbReference type="GO" id="GO:0008120">
    <property type="term" value="F:ceramide glucosyltransferase activity"/>
    <property type="evidence" value="ECO:0007669"/>
    <property type="project" value="UniProtKB-EC"/>
</dbReference>
<reference evidence="13" key="3">
    <citation type="submission" date="2015-06" db="UniProtKB">
        <authorList>
            <consortium name="EnsemblMetazoa"/>
        </authorList>
    </citation>
    <scope>IDENTIFICATION</scope>
</reference>
<reference evidence="12 14" key="2">
    <citation type="journal article" date="2013" name="Nature">
        <title>Insights into bilaterian evolution from three spiralian genomes.</title>
        <authorList>
            <person name="Simakov O."/>
            <person name="Marletaz F."/>
            <person name="Cho S.J."/>
            <person name="Edsinger-Gonzales E."/>
            <person name="Havlak P."/>
            <person name="Hellsten U."/>
            <person name="Kuo D.H."/>
            <person name="Larsson T."/>
            <person name="Lv J."/>
            <person name="Arendt D."/>
            <person name="Savage R."/>
            <person name="Osoegawa K."/>
            <person name="de Jong P."/>
            <person name="Grimwood J."/>
            <person name="Chapman J.A."/>
            <person name="Shapiro H."/>
            <person name="Aerts A."/>
            <person name="Otillar R.P."/>
            <person name="Terry A.Y."/>
            <person name="Boore J.L."/>
            <person name="Grigoriev I.V."/>
            <person name="Lindberg D.R."/>
            <person name="Seaver E.C."/>
            <person name="Weisblat D.A."/>
            <person name="Putnam N.H."/>
            <person name="Rokhsar D.S."/>
        </authorList>
    </citation>
    <scope>NUCLEOTIDE SEQUENCE</scope>
    <source>
        <strain evidence="12 14">I ESC-2004</strain>
    </source>
</reference>
<dbReference type="PANTHER" id="PTHR12726:SF0">
    <property type="entry name" value="CERAMIDE GLUCOSYLTRANSFERASE"/>
    <property type="match status" value="1"/>
</dbReference>
<keyword evidence="8 11" id="KW-0812">Transmembrane</keyword>
<keyword evidence="14" id="KW-1185">Reference proteome</keyword>
<sequence length="381" mass="42980">MLDMEGFIFWLAVFVLCLWCCQWYTHLVAIIYGKWRLHHKRSSTECPPVPLPGMSIIKPLTGVDPNLYANLEPFFNLQYPAQYELLFCDSDPAIIVVKSLLLKNPNVRTELFMGAKKIGMNPKINNMITVYGAASHDLILISDSGLRMKQDTLSDMVQSLTASCHVGLVRQIPFVCNRNGFAGILEKVGLIDEAYSVFLGTQHANMYLNADLYGINCVTVMSCLFRKKKSAVGVSPSVLSLLGRIHETTPSQTSRREWWAKLRQSIVPLTLLEPHSESLLCGLLASWAVHVVTSVSPLVTFGAHLLAWLILDYVIFIVMQCPFSKCEFLLAWLVRESTSLFLFLRAYSSSELTWRNKRYLLDWGGIGREVPSTRKPQISEV</sequence>
<dbReference type="HOGENOM" id="CLU_030898_0_0_1"/>
<name>R7V447_CAPTE</name>
<evidence type="ECO:0000256" key="5">
    <source>
        <dbReference type="ARBA" id="ARBA00012699"/>
    </source>
</evidence>
<dbReference type="AlphaFoldDB" id="R7V447"/>
<dbReference type="EMBL" id="AMQN01005200">
    <property type="status" value="NOT_ANNOTATED_CDS"/>
    <property type="molecule type" value="Genomic_DNA"/>
</dbReference>
<keyword evidence="10 11" id="KW-0472">Membrane</keyword>
<organism evidence="12">
    <name type="scientific">Capitella teleta</name>
    <name type="common">Polychaete worm</name>
    <dbReference type="NCBI Taxonomy" id="283909"/>
    <lineage>
        <taxon>Eukaryota</taxon>
        <taxon>Metazoa</taxon>
        <taxon>Spiralia</taxon>
        <taxon>Lophotrochozoa</taxon>
        <taxon>Annelida</taxon>
        <taxon>Polychaeta</taxon>
        <taxon>Sedentaria</taxon>
        <taxon>Scolecida</taxon>
        <taxon>Capitellidae</taxon>
        <taxon>Capitella</taxon>
    </lineage>
</organism>
<gene>
    <name evidence="12" type="ORF">CAPTEDRAFT_1728</name>
</gene>
<comment type="similarity">
    <text evidence="4">Belongs to the glycosyltransferase 2 family.</text>
</comment>
<dbReference type="Proteomes" id="UP000014760">
    <property type="component" value="Unassembled WGS sequence"/>
</dbReference>
<evidence type="ECO:0000256" key="7">
    <source>
        <dbReference type="ARBA" id="ARBA00022679"/>
    </source>
</evidence>
<evidence type="ECO:0000256" key="10">
    <source>
        <dbReference type="ARBA" id="ARBA00023136"/>
    </source>
</evidence>
<dbReference type="Pfam" id="PF13506">
    <property type="entry name" value="Glyco_transf_21"/>
    <property type="match status" value="1"/>
</dbReference>
<dbReference type="InterPro" id="IPR029044">
    <property type="entry name" value="Nucleotide-diphossugar_trans"/>
</dbReference>
<evidence type="ECO:0000256" key="9">
    <source>
        <dbReference type="ARBA" id="ARBA00022989"/>
    </source>
</evidence>
<comment type="pathway">
    <text evidence="3">Sphingolipid metabolism.</text>
</comment>
<dbReference type="OMA" id="HELRWNR"/>
<evidence type="ECO:0000313" key="12">
    <source>
        <dbReference type="EMBL" id="ELU13212.1"/>
    </source>
</evidence>
<evidence type="ECO:0000256" key="4">
    <source>
        <dbReference type="ARBA" id="ARBA00006739"/>
    </source>
</evidence>
<evidence type="ECO:0000256" key="2">
    <source>
        <dbReference type="ARBA" id="ARBA00004760"/>
    </source>
</evidence>
<dbReference type="GO" id="GO:0016020">
    <property type="term" value="C:membrane"/>
    <property type="evidence" value="ECO:0007669"/>
    <property type="project" value="UniProtKB-SubCell"/>
</dbReference>
<keyword evidence="6" id="KW-0328">Glycosyltransferase</keyword>
<dbReference type="OrthoDB" id="1483400at2759"/>
<evidence type="ECO:0000256" key="3">
    <source>
        <dbReference type="ARBA" id="ARBA00004991"/>
    </source>
</evidence>
<dbReference type="PANTHER" id="PTHR12726">
    <property type="entry name" value="CERAMIDE GLUCOSYLTRANSFERASE"/>
    <property type="match status" value="1"/>
</dbReference>
<comment type="subcellular location">
    <subcellularLocation>
        <location evidence="1">Membrane</location>
        <topology evidence="1">Multi-pass membrane protein</topology>
    </subcellularLocation>
</comment>
<evidence type="ECO:0000256" key="1">
    <source>
        <dbReference type="ARBA" id="ARBA00004141"/>
    </source>
</evidence>
<dbReference type="EMBL" id="KB295394">
    <property type="protein sequence ID" value="ELU13212.1"/>
    <property type="molecule type" value="Genomic_DNA"/>
</dbReference>
<accession>R7V447</accession>
<dbReference type="InterPro" id="IPR025993">
    <property type="entry name" value="Ceramide_glucosylTrfase"/>
</dbReference>
<dbReference type="STRING" id="283909.R7V447"/>
<protein>
    <recommendedName>
        <fullName evidence="5">ceramide glucosyltransferase</fullName>
        <ecNumber evidence="5">2.4.1.80</ecNumber>
    </recommendedName>
</protein>
<comment type="pathway">
    <text evidence="2">Lipid metabolism; sphingolipid metabolism.</text>
</comment>